<feature type="domain" description="GFO/IDH/MocA-like oxidoreductase" evidence="4">
    <location>
        <begin position="150"/>
        <end position="267"/>
    </location>
</feature>
<dbReference type="InterPro" id="IPR036291">
    <property type="entry name" value="NAD(P)-bd_dom_sf"/>
</dbReference>
<dbReference type="Gene3D" id="3.30.360.10">
    <property type="entry name" value="Dihydrodipicolinate Reductase, domain 2"/>
    <property type="match status" value="1"/>
</dbReference>
<dbReference type="Proteomes" id="UP001500967">
    <property type="component" value="Unassembled WGS sequence"/>
</dbReference>
<organism evidence="5 6">
    <name type="scientific">Cryptosporangium japonicum</name>
    <dbReference type="NCBI Taxonomy" id="80872"/>
    <lineage>
        <taxon>Bacteria</taxon>
        <taxon>Bacillati</taxon>
        <taxon>Actinomycetota</taxon>
        <taxon>Actinomycetes</taxon>
        <taxon>Cryptosporangiales</taxon>
        <taxon>Cryptosporangiaceae</taxon>
        <taxon>Cryptosporangium</taxon>
    </lineage>
</organism>
<feature type="domain" description="Gfo/Idh/MocA-like oxidoreductase N-terminal" evidence="3">
    <location>
        <begin position="24"/>
        <end position="139"/>
    </location>
</feature>
<dbReference type="Pfam" id="PF01408">
    <property type="entry name" value="GFO_IDH_MocA"/>
    <property type="match status" value="1"/>
</dbReference>
<evidence type="ECO:0000256" key="1">
    <source>
        <dbReference type="ARBA" id="ARBA00010928"/>
    </source>
</evidence>
<reference evidence="5 6" key="1">
    <citation type="journal article" date="2019" name="Int. J. Syst. Evol. Microbiol.">
        <title>The Global Catalogue of Microorganisms (GCM) 10K type strain sequencing project: providing services to taxonomists for standard genome sequencing and annotation.</title>
        <authorList>
            <consortium name="The Broad Institute Genomics Platform"/>
            <consortium name="The Broad Institute Genome Sequencing Center for Infectious Disease"/>
            <person name="Wu L."/>
            <person name="Ma J."/>
        </authorList>
    </citation>
    <scope>NUCLEOTIDE SEQUENCE [LARGE SCALE GENOMIC DNA]</scope>
    <source>
        <strain evidence="5 6">JCM 10425</strain>
    </source>
</reference>
<dbReference type="Gene3D" id="3.40.50.720">
    <property type="entry name" value="NAD(P)-binding Rossmann-like Domain"/>
    <property type="match status" value="1"/>
</dbReference>
<comment type="similarity">
    <text evidence="1">Belongs to the Gfo/Idh/MocA family.</text>
</comment>
<evidence type="ECO:0000313" key="5">
    <source>
        <dbReference type="EMBL" id="GAA0271925.1"/>
    </source>
</evidence>
<keyword evidence="2" id="KW-0560">Oxidoreductase</keyword>
<keyword evidence="6" id="KW-1185">Reference proteome</keyword>
<dbReference type="PANTHER" id="PTHR43708">
    <property type="entry name" value="CONSERVED EXPRESSED OXIDOREDUCTASE (EUROFUNG)"/>
    <property type="match status" value="1"/>
</dbReference>
<protein>
    <submittedName>
        <fullName evidence="5">Gfo/Idh/MocA family oxidoreductase</fullName>
    </submittedName>
</protein>
<evidence type="ECO:0000313" key="6">
    <source>
        <dbReference type="Proteomes" id="UP001500967"/>
    </source>
</evidence>
<accession>A0ABN0V2D3</accession>
<dbReference type="Pfam" id="PF22725">
    <property type="entry name" value="GFO_IDH_MocA_C3"/>
    <property type="match status" value="1"/>
</dbReference>
<proteinExistence type="inferred from homology"/>
<evidence type="ECO:0000259" key="3">
    <source>
        <dbReference type="Pfam" id="PF01408"/>
    </source>
</evidence>
<dbReference type="InterPro" id="IPR000683">
    <property type="entry name" value="Gfo/Idh/MocA-like_OxRdtase_N"/>
</dbReference>
<dbReference type="SUPFAM" id="SSF55347">
    <property type="entry name" value="Glyceraldehyde-3-phosphate dehydrogenase-like, C-terminal domain"/>
    <property type="match status" value="1"/>
</dbReference>
<dbReference type="RefSeq" id="WP_344653152.1">
    <property type="nucleotide sequence ID" value="NZ_BAAAGX010000031.1"/>
</dbReference>
<dbReference type="InterPro" id="IPR051317">
    <property type="entry name" value="Gfo/Idh/MocA_oxidoreduct"/>
</dbReference>
<dbReference type="InterPro" id="IPR055170">
    <property type="entry name" value="GFO_IDH_MocA-like_dom"/>
</dbReference>
<evidence type="ECO:0000256" key="2">
    <source>
        <dbReference type="ARBA" id="ARBA00023002"/>
    </source>
</evidence>
<sequence length="361" mass="39097">MFDELQPIVAATDLGVAAEHRRPIAIVGAGAIVDVAHLPAYRRAGLDVRGIYDLDQNRAREVAARHGIPTVHGSLEELLSSDVDVVDVAVPANVQPDIVHRALAAGKHLLCQKPFAEDLATAREMVRAAAAANRKIAVNQQMRFEEGIAAAIAMARAGWVGEVTTFSFDVDIVTDFSSWEWLAKREKLEVWYHSIHYLDSVRALLGNPARAYAVGSRTPGQRVAGETRTITTLSFAAGANAILHVNHENRTGDAHAAYRIDGSRGSIKGTIGLLYDYPHGRPDTLAVFSEEHTDGWLNYPVTRRWIPDAFAGPMGSLLRAIATDGEPETSGRDNLGTLALVEALYRAMDSGDAQRPEESAP</sequence>
<dbReference type="PANTHER" id="PTHR43708:SF5">
    <property type="entry name" value="CONSERVED EXPRESSED OXIDOREDUCTASE (EUROFUNG)-RELATED"/>
    <property type="match status" value="1"/>
</dbReference>
<gene>
    <name evidence="5" type="ORF">GCM10009539_69100</name>
</gene>
<comment type="caution">
    <text evidence="5">The sequence shown here is derived from an EMBL/GenBank/DDBJ whole genome shotgun (WGS) entry which is preliminary data.</text>
</comment>
<dbReference type="SUPFAM" id="SSF51735">
    <property type="entry name" value="NAD(P)-binding Rossmann-fold domains"/>
    <property type="match status" value="1"/>
</dbReference>
<name>A0ABN0V2D3_9ACTN</name>
<dbReference type="EMBL" id="BAAAGX010000031">
    <property type="protein sequence ID" value="GAA0271925.1"/>
    <property type="molecule type" value="Genomic_DNA"/>
</dbReference>
<evidence type="ECO:0000259" key="4">
    <source>
        <dbReference type="Pfam" id="PF22725"/>
    </source>
</evidence>